<gene>
    <name evidence="3" type="ORF">PEDI_16380</name>
</gene>
<dbReference type="GO" id="GO:0004049">
    <property type="term" value="F:anthranilate synthase activity"/>
    <property type="evidence" value="ECO:0007669"/>
    <property type="project" value="TreeGrafter"/>
</dbReference>
<sequence length="190" mass="21232">MKILVFDNYDSFTYNLVHMIRELGFAGQLEVHRNDQIALEEIEKFDKILLSPGPGIPEEAGILLEVIKTYGASKSIFGVCLGHQAISEVYGAELENMSEVYHGIDHPIKVGTAEGIFDGLPQDFKVCRYHSWTVKPETVKAPLAVTATDEQGRVMGVRHLEHDVQGVQFHPESILTEHGMAMMKNWLGVK</sequence>
<keyword evidence="4" id="KW-1185">Reference proteome</keyword>
<dbReference type="Pfam" id="PF00117">
    <property type="entry name" value="GATase"/>
    <property type="match status" value="1"/>
</dbReference>
<dbReference type="RefSeq" id="WP_338236706.1">
    <property type="nucleotide sequence ID" value="NZ_BQKE01000001.1"/>
</dbReference>
<dbReference type="EMBL" id="BQKE01000001">
    <property type="protein sequence ID" value="GJM61086.1"/>
    <property type="molecule type" value="Genomic_DNA"/>
</dbReference>
<dbReference type="GO" id="GO:0005829">
    <property type="term" value="C:cytosol"/>
    <property type="evidence" value="ECO:0007669"/>
    <property type="project" value="TreeGrafter"/>
</dbReference>
<dbReference type="PRINTS" id="PR00097">
    <property type="entry name" value="ANTSNTHASEII"/>
</dbReference>
<evidence type="ECO:0000259" key="2">
    <source>
        <dbReference type="Pfam" id="PF00117"/>
    </source>
</evidence>
<proteinExistence type="predicted"/>
<dbReference type="SUPFAM" id="SSF52317">
    <property type="entry name" value="Class I glutamine amidotransferase-like"/>
    <property type="match status" value="1"/>
</dbReference>
<dbReference type="NCBIfam" id="TIGR00566">
    <property type="entry name" value="trpG_papA"/>
    <property type="match status" value="1"/>
</dbReference>
<evidence type="ECO:0000256" key="1">
    <source>
        <dbReference type="ARBA" id="ARBA00022962"/>
    </source>
</evidence>
<comment type="caution">
    <text evidence="3">The sequence shown here is derived from an EMBL/GenBank/DDBJ whole genome shotgun (WGS) entry which is preliminary data.</text>
</comment>
<dbReference type="InterPro" id="IPR017926">
    <property type="entry name" value="GATASE"/>
</dbReference>
<feature type="domain" description="Glutamine amidotransferase" evidence="2">
    <location>
        <begin position="4"/>
        <end position="186"/>
    </location>
</feature>
<dbReference type="FunFam" id="3.40.50.880:FF:000003">
    <property type="entry name" value="Anthranilate synthase component II"/>
    <property type="match status" value="1"/>
</dbReference>
<evidence type="ECO:0000313" key="3">
    <source>
        <dbReference type="EMBL" id="GJM61086.1"/>
    </source>
</evidence>
<dbReference type="PANTHER" id="PTHR43418">
    <property type="entry name" value="MULTIFUNCTIONAL TRYPTOPHAN BIOSYNTHESIS PROTEIN-RELATED"/>
    <property type="match status" value="1"/>
</dbReference>
<organism evidence="3 4">
    <name type="scientific">Persicobacter diffluens</name>
    <dbReference type="NCBI Taxonomy" id="981"/>
    <lineage>
        <taxon>Bacteria</taxon>
        <taxon>Pseudomonadati</taxon>
        <taxon>Bacteroidota</taxon>
        <taxon>Cytophagia</taxon>
        <taxon>Cytophagales</taxon>
        <taxon>Persicobacteraceae</taxon>
        <taxon>Persicobacter</taxon>
    </lineage>
</organism>
<keyword evidence="1" id="KW-0315">Glutamine amidotransferase</keyword>
<dbReference type="Proteomes" id="UP001310022">
    <property type="component" value="Unassembled WGS sequence"/>
</dbReference>
<reference evidence="3 4" key="1">
    <citation type="submission" date="2021-12" db="EMBL/GenBank/DDBJ databases">
        <title>Genome sequencing of bacteria with rrn-lacking chromosome and rrn-plasmid.</title>
        <authorList>
            <person name="Anda M."/>
            <person name="Iwasaki W."/>
        </authorList>
    </citation>
    <scope>NUCLEOTIDE SEQUENCE [LARGE SCALE GENOMIC DNA]</scope>
    <source>
        <strain evidence="3 4">NBRC 15940</strain>
    </source>
</reference>
<dbReference type="AlphaFoldDB" id="A0AAN4VW55"/>
<dbReference type="InterPro" id="IPR006221">
    <property type="entry name" value="TrpG/PapA_dom"/>
</dbReference>
<dbReference type="InterPro" id="IPR050472">
    <property type="entry name" value="Anth_synth/Amidotransfase"/>
</dbReference>
<name>A0AAN4VW55_9BACT</name>
<dbReference type="PRINTS" id="PR00099">
    <property type="entry name" value="CPSGATASE"/>
</dbReference>
<dbReference type="GO" id="GO:0000162">
    <property type="term" value="P:L-tryptophan biosynthetic process"/>
    <property type="evidence" value="ECO:0007669"/>
    <property type="project" value="TreeGrafter"/>
</dbReference>
<dbReference type="Gene3D" id="3.40.50.880">
    <property type="match status" value="1"/>
</dbReference>
<dbReference type="InterPro" id="IPR029062">
    <property type="entry name" value="Class_I_gatase-like"/>
</dbReference>
<evidence type="ECO:0000313" key="4">
    <source>
        <dbReference type="Proteomes" id="UP001310022"/>
    </source>
</evidence>
<accession>A0AAN4VW55</accession>
<dbReference type="PROSITE" id="PS51273">
    <property type="entry name" value="GATASE_TYPE_1"/>
    <property type="match status" value="1"/>
</dbReference>
<dbReference type="CDD" id="cd01743">
    <property type="entry name" value="GATase1_Anthranilate_Synthase"/>
    <property type="match status" value="1"/>
</dbReference>
<protein>
    <submittedName>
        <fullName evidence="3">Aminodeoxychorismate/anthranilate synthase component II</fullName>
    </submittedName>
</protein>
<dbReference type="PRINTS" id="PR00096">
    <property type="entry name" value="GATASE"/>
</dbReference>
<dbReference type="PANTHER" id="PTHR43418:SF4">
    <property type="entry name" value="MULTIFUNCTIONAL TRYPTOPHAN BIOSYNTHESIS PROTEIN"/>
    <property type="match status" value="1"/>
</dbReference>